<keyword evidence="3" id="KW-1185">Reference proteome</keyword>
<feature type="compositionally biased region" description="Basic residues" evidence="1">
    <location>
        <begin position="1"/>
        <end position="10"/>
    </location>
</feature>
<gene>
    <name evidence="2" type="ORF">L227DRAFT_575039</name>
</gene>
<protein>
    <submittedName>
        <fullName evidence="2">Uncharacterized protein</fullName>
    </submittedName>
</protein>
<evidence type="ECO:0000313" key="3">
    <source>
        <dbReference type="Proteomes" id="UP000313359"/>
    </source>
</evidence>
<evidence type="ECO:0000256" key="1">
    <source>
        <dbReference type="SAM" id="MobiDB-lite"/>
    </source>
</evidence>
<dbReference type="AlphaFoldDB" id="A0A5C2SAM4"/>
<dbReference type="Proteomes" id="UP000313359">
    <property type="component" value="Unassembled WGS sequence"/>
</dbReference>
<organism evidence="2 3">
    <name type="scientific">Lentinus tigrinus ALCF2SS1-6</name>
    <dbReference type="NCBI Taxonomy" id="1328759"/>
    <lineage>
        <taxon>Eukaryota</taxon>
        <taxon>Fungi</taxon>
        <taxon>Dikarya</taxon>
        <taxon>Basidiomycota</taxon>
        <taxon>Agaricomycotina</taxon>
        <taxon>Agaricomycetes</taxon>
        <taxon>Polyporales</taxon>
        <taxon>Polyporaceae</taxon>
        <taxon>Lentinus</taxon>
    </lineage>
</organism>
<sequence>MRYLRARRALKSTDSDAHPFRCGERPPPPPPNATNSRFGQTHLRRRAYSWKDNNYAEASGIGLRVTGAL</sequence>
<proteinExistence type="predicted"/>
<name>A0A5C2SAM4_9APHY</name>
<feature type="compositionally biased region" description="Basic and acidic residues" evidence="1">
    <location>
        <begin position="11"/>
        <end position="24"/>
    </location>
</feature>
<dbReference type="EMBL" id="ML122264">
    <property type="protein sequence ID" value="RPD60875.1"/>
    <property type="molecule type" value="Genomic_DNA"/>
</dbReference>
<accession>A0A5C2SAM4</accession>
<feature type="region of interest" description="Disordered" evidence="1">
    <location>
        <begin position="1"/>
        <end position="41"/>
    </location>
</feature>
<reference evidence="2" key="1">
    <citation type="journal article" date="2018" name="Genome Biol. Evol.">
        <title>Genomics and development of Lentinus tigrinus, a white-rot wood-decaying mushroom with dimorphic fruiting bodies.</title>
        <authorList>
            <person name="Wu B."/>
            <person name="Xu Z."/>
            <person name="Knudson A."/>
            <person name="Carlson A."/>
            <person name="Chen N."/>
            <person name="Kovaka S."/>
            <person name="LaButti K."/>
            <person name="Lipzen A."/>
            <person name="Pennachio C."/>
            <person name="Riley R."/>
            <person name="Schakwitz W."/>
            <person name="Umezawa K."/>
            <person name="Ohm R.A."/>
            <person name="Grigoriev I.V."/>
            <person name="Nagy L.G."/>
            <person name="Gibbons J."/>
            <person name="Hibbett D."/>
        </authorList>
    </citation>
    <scope>NUCLEOTIDE SEQUENCE [LARGE SCALE GENOMIC DNA]</scope>
    <source>
        <strain evidence="2">ALCF2SS1-6</strain>
    </source>
</reference>
<evidence type="ECO:0000313" key="2">
    <source>
        <dbReference type="EMBL" id="RPD60875.1"/>
    </source>
</evidence>